<evidence type="ECO:0000313" key="2">
    <source>
        <dbReference type="EMBL" id="TGD18546.1"/>
    </source>
</evidence>
<dbReference type="Proteomes" id="UP000297348">
    <property type="component" value="Unassembled WGS sequence"/>
</dbReference>
<keyword evidence="3" id="KW-1185">Reference proteome</keyword>
<dbReference type="RefSeq" id="WP_135368138.1">
    <property type="nucleotide sequence ID" value="NZ_RKLX01000011.1"/>
</dbReference>
<comment type="caution">
    <text evidence="2">The sequence shown here is derived from an EMBL/GenBank/DDBJ whole genome shotgun (WGS) entry which is preliminary data.</text>
</comment>
<feature type="region of interest" description="Disordered" evidence="1">
    <location>
        <begin position="1"/>
        <end position="22"/>
    </location>
</feature>
<proteinExistence type="predicted"/>
<sequence>MTFGLKVDDKDKSATEGSGQSDDIGLIRCLNQLAPTSGGAIQMAPLRANPTFDERQAASQRQCLR</sequence>
<feature type="compositionally biased region" description="Basic and acidic residues" evidence="1">
    <location>
        <begin position="1"/>
        <end position="14"/>
    </location>
</feature>
<name>A0A4Z0J7F0_9LACO</name>
<evidence type="ECO:0000313" key="3">
    <source>
        <dbReference type="Proteomes" id="UP000297348"/>
    </source>
</evidence>
<reference evidence="2 3" key="1">
    <citation type="submission" date="2018-10" db="EMBL/GenBank/DDBJ databases">
        <title>Lactobacillus sp. R7 and Lactobacillus sp. R19 isolated from fermented mustard green product of Taiwan.</title>
        <authorList>
            <person name="Lin S.-T."/>
        </authorList>
    </citation>
    <scope>NUCLEOTIDE SEQUENCE [LARGE SCALE GENOMIC DNA]</scope>
    <source>
        <strain evidence="2 3">BCRC 81129</strain>
    </source>
</reference>
<dbReference type="EMBL" id="RKLX01000011">
    <property type="protein sequence ID" value="TGD18546.1"/>
    <property type="molecule type" value="Genomic_DNA"/>
</dbReference>
<accession>A0A4Z0J7F0</accession>
<protein>
    <submittedName>
        <fullName evidence="2">Uncharacterized protein</fullName>
    </submittedName>
</protein>
<organism evidence="2 3">
    <name type="scientific">Levilactobacillus suantsaiihabitans</name>
    <dbReference type="NCBI Taxonomy" id="2487722"/>
    <lineage>
        <taxon>Bacteria</taxon>
        <taxon>Bacillati</taxon>
        <taxon>Bacillota</taxon>
        <taxon>Bacilli</taxon>
        <taxon>Lactobacillales</taxon>
        <taxon>Lactobacillaceae</taxon>
        <taxon>Levilactobacillus</taxon>
    </lineage>
</organism>
<gene>
    <name evidence="2" type="ORF">EGT51_07795</name>
</gene>
<dbReference type="AlphaFoldDB" id="A0A4Z0J7F0"/>
<evidence type="ECO:0000256" key="1">
    <source>
        <dbReference type="SAM" id="MobiDB-lite"/>
    </source>
</evidence>